<dbReference type="AlphaFoldDB" id="A0A7J5ZFB2"/>
<comment type="caution">
    <text evidence="1">The sequence shown here is derived from an EMBL/GenBank/DDBJ whole genome shotgun (WGS) entry which is preliminary data.</text>
</comment>
<accession>A0A7J5ZFB2</accession>
<organism evidence="1 2">
    <name type="scientific">Dissostichus mawsoni</name>
    <name type="common">Antarctic cod</name>
    <dbReference type="NCBI Taxonomy" id="36200"/>
    <lineage>
        <taxon>Eukaryota</taxon>
        <taxon>Metazoa</taxon>
        <taxon>Chordata</taxon>
        <taxon>Craniata</taxon>
        <taxon>Vertebrata</taxon>
        <taxon>Euteleostomi</taxon>
        <taxon>Actinopterygii</taxon>
        <taxon>Neopterygii</taxon>
        <taxon>Teleostei</taxon>
        <taxon>Neoteleostei</taxon>
        <taxon>Acanthomorphata</taxon>
        <taxon>Eupercaria</taxon>
        <taxon>Perciformes</taxon>
        <taxon>Notothenioidei</taxon>
        <taxon>Nototheniidae</taxon>
        <taxon>Dissostichus</taxon>
    </lineage>
</organism>
<name>A0A7J5ZFB2_DISMA</name>
<dbReference type="EMBL" id="JAAKFY010000003">
    <property type="protein sequence ID" value="KAF3859317.1"/>
    <property type="molecule type" value="Genomic_DNA"/>
</dbReference>
<dbReference type="Proteomes" id="UP000518266">
    <property type="component" value="Unassembled WGS sequence"/>
</dbReference>
<protein>
    <submittedName>
        <fullName evidence="1">Uncharacterized protein</fullName>
    </submittedName>
</protein>
<gene>
    <name evidence="1" type="ORF">F7725_021716</name>
</gene>
<sequence length="220" mass="23665">MNVAGMRDNLYTSKLSGSTVNSNNLLTPAAQEPLAPSANCCLLIEGNEARRGVNCCRRHGAAKTAFPQAQNVTGAALWPLKVRRPDPPRELSERERLLQAAHREANNIWDSAHLITLLLLCWSGVKCTGGLTVRLLVAGTSSRSTELLGLAATRISNQQGPVVLDQDSGWLHHIQGSAVHFNEAIPPLAVSNCGGGFLKAETSSRSGTIKNYCKIMLFNI</sequence>
<evidence type="ECO:0000313" key="2">
    <source>
        <dbReference type="Proteomes" id="UP000518266"/>
    </source>
</evidence>
<keyword evidence="2" id="KW-1185">Reference proteome</keyword>
<evidence type="ECO:0000313" key="1">
    <source>
        <dbReference type="EMBL" id="KAF3859317.1"/>
    </source>
</evidence>
<reference evidence="1 2" key="1">
    <citation type="submission" date="2020-03" db="EMBL/GenBank/DDBJ databases">
        <title>Dissostichus mawsoni Genome sequencing and assembly.</title>
        <authorList>
            <person name="Park H."/>
        </authorList>
    </citation>
    <scope>NUCLEOTIDE SEQUENCE [LARGE SCALE GENOMIC DNA]</scope>
    <source>
        <strain evidence="1">DM0001</strain>
        <tissue evidence="1">Muscle</tissue>
    </source>
</reference>
<proteinExistence type="predicted"/>